<proteinExistence type="predicted"/>
<keyword evidence="1" id="KW-0812">Transmembrane</keyword>
<dbReference type="EMBL" id="JAVLVU010000001">
    <property type="protein sequence ID" value="MDT3404009.1"/>
    <property type="molecule type" value="Genomic_DNA"/>
</dbReference>
<organism evidence="2 3">
    <name type="scientific">Mucilaginibacter terrae</name>
    <dbReference type="NCBI Taxonomy" id="1955052"/>
    <lineage>
        <taxon>Bacteria</taxon>
        <taxon>Pseudomonadati</taxon>
        <taxon>Bacteroidota</taxon>
        <taxon>Sphingobacteriia</taxon>
        <taxon>Sphingobacteriales</taxon>
        <taxon>Sphingobacteriaceae</taxon>
        <taxon>Mucilaginibacter</taxon>
    </lineage>
</organism>
<evidence type="ECO:0000313" key="3">
    <source>
        <dbReference type="Proteomes" id="UP001258315"/>
    </source>
</evidence>
<gene>
    <name evidence="2" type="ORF">QE417_003081</name>
</gene>
<feature type="transmembrane region" description="Helical" evidence="1">
    <location>
        <begin position="6"/>
        <end position="26"/>
    </location>
</feature>
<accession>A0ABU3GW64</accession>
<evidence type="ECO:0000256" key="1">
    <source>
        <dbReference type="SAM" id="Phobius"/>
    </source>
</evidence>
<name>A0ABU3GW64_9SPHI</name>
<evidence type="ECO:0000313" key="2">
    <source>
        <dbReference type="EMBL" id="MDT3404009.1"/>
    </source>
</evidence>
<sequence length="72" mass="7807">MAENIGTLIIAAILIFLIYLGLIALLKAILPQSDLRAFILSPSGKVLMAFVSCIIFCIAFVYVLINFSGIQC</sequence>
<keyword evidence="1" id="KW-1133">Transmembrane helix</keyword>
<feature type="transmembrane region" description="Helical" evidence="1">
    <location>
        <begin position="46"/>
        <end position="65"/>
    </location>
</feature>
<reference evidence="3" key="1">
    <citation type="submission" date="2023-07" db="EMBL/GenBank/DDBJ databases">
        <title>Functional and genomic diversity of the sorghum phyllosphere microbiome.</title>
        <authorList>
            <person name="Shade A."/>
        </authorList>
    </citation>
    <scope>NUCLEOTIDE SEQUENCE [LARGE SCALE GENOMIC DNA]</scope>
    <source>
        <strain evidence="3">SORGH_AS_0422</strain>
    </source>
</reference>
<dbReference type="Proteomes" id="UP001258315">
    <property type="component" value="Unassembled WGS sequence"/>
</dbReference>
<protein>
    <submittedName>
        <fullName evidence="2">Uncharacterized protein</fullName>
    </submittedName>
</protein>
<dbReference type="RefSeq" id="WP_311951350.1">
    <property type="nucleotide sequence ID" value="NZ_JAVLVU010000001.1"/>
</dbReference>
<keyword evidence="3" id="KW-1185">Reference proteome</keyword>
<comment type="caution">
    <text evidence="2">The sequence shown here is derived from an EMBL/GenBank/DDBJ whole genome shotgun (WGS) entry which is preliminary data.</text>
</comment>
<keyword evidence="1" id="KW-0472">Membrane</keyword>